<dbReference type="PRINTS" id="PR00295">
    <property type="entry name" value="STEFINA"/>
</dbReference>
<keyword evidence="3" id="KW-0963">Cytoplasm</keyword>
<accession>A0AAN9BN91</accession>
<dbReference type="GO" id="GO:0005829">
    <property type="term" value="C:cytosol"/>
    <property type="evidence" value="ECO:0007669"/>
    <property type="project" value="TreeGrafter"/>
</dbReference>
<dbReference type="InterPro" id="IPR018073">
    <property type="entry name" value="Prot_inh_cystat_CS"/>
</dbReference>
<dbReference type="InterPro" id="IPR000010">
    <property type="entry name" value="Cystatin_dom"/>
</dbReference>
<dbReference type="PROSITE" id="PS00287">
    <property type="entry name" value="CYSTATIN"/>
    <property type="match status" value="1"/>
</dbReference>
<keyword evidence="5" id="KW-0789">Thiol protease inhibitor</keyword>
<evidence type="ECO:0000256" key="2">
    <source>
        <dbReference type="ARBA" id="ARBA00009403"/>
    </source>
</evidence>
<evidence type="ECO:0000256" key="4">
    <source>
        <dbReference type="ARBA" id="ARBA00022690"/>
    </source>
</evidence>
<dbReference type="Proteomes" id="UP001374579">
    <property type="component" value="Unassembled WGS sequence"/>
</dbReference>
<organism evidence="7 8">
    <name type="scientific">Littorina saxatilis</name>
    <dbReference type="NCBI Taxonomy" id="31220"/>
    <lineage>
        <taxon>Eukaryota</taxon>
        <taxon>Metazoa</taxon>
        <taxon>Spiralia</taxon>
        <taxon>Lophotrochozoa</taxon>
        <taxon>Mollusca</taxon>
        <taxon>Gastropoda</taxon>
        <taxon>Caenogastropoda</taxon>
        <taxon>Littorinimorpha</taxon>
        <taxon>Littorinoidea</taxon>
        <taxon>Littorinidae</taxon>
        <taxon>Littorina</taxon>
    </lineage>
</organism>
<dbReference type="PANTHER" id="PTHR11414:SF21">
    <property type="entry name" value="CYSTATIN 14A, TANDEM DUPLICATE 1-RELATED"/>
    <property type="match status" value="1"/>
</dbReference>
<comment type="subcellular location">
    <subcellularLocation>
        <location evidence="1">Cytoplasm</location>
    </subcellularLocation>
</comment>
<evidence type="ECO:0000313" key="7">
    <source>
        <dbReference type="EMBL" id="KAK7108298.1"/>
    </source>
</evidence>
<dbReference type="SUPFAM" id="SSF54403">
    <property type="entry name" value="Cystatin/monellin"/>
    <property type="match status" value="1"/>
</dbReference>
<dbReference type="Pfam" id="PF00031">
    <property type="entry name" value="Cystatin"/>
    <property type="match status" value="1"/>
</dbReference>
<reference evidence="7 8" key="1">
    <citation type="submission" date="2024-02" db="EMBL/GenBank/DDBJ databases">
        <title>Chromosome-scale genome assembly of the rough periwinkle Littorina saxatilis.</title>
        <authorList>
            <person name="De Jode A."/>
            <person name="Faria R."/>
            <person name="Formenti G."/>
            <person name="Sims Y."/>
            <person name="Smith T.P."/>
            <person name="Tracey A."/>
            <person name="Wood J.M.D."/>
            <person name="Zagrodzka Z.B."/>
            <person name="Johannesson K."/>
            <person name="Butlin R.K."/>
            <person name="Leder E.H."/>
        </authorList>
    </citation>
    <scope>NUCLEOTIDE SEQUENCE [LARGE SCALE GENOMIC DNA]</scope>
    <source>
        <strain evidence="7">Snail1</strain>
        <tissue evidence="7">Muscle</tissue>
    </source>
</reference>
<name>A0AAN9BN91_9CAEN</name>
<dbReference type="AlphaFoldDB" id="A0AAN9BN91"/>
<dbReference type="EMBL" id="JBAMIC010000004">
    <property type="protein sequence ID" value="KAK7108298.1"/>
    <property type="molecule type" value="Genomic_DNA"/>
</dbReference>
<dbReference type="GO" id="GO:0004869">
    <property type="term" value="F:cysteine-type endopeptidase inhibitor activity"/>
    <property type="evidence" value="ECO:0007669"/>
    <property type="project" value="UniProtKB-KW"/>
</dbReference>
<comment type="caution">
    <text evidence="7">The sequence shown here is derived from an EMBL/GenBank/DDBJ whole genome shotgun (WGS) entry which is preliminary data.</text>
</comment>
<dbReference type="SMART" id="SM00043">
    <property type="entry name" value="CY"/>
    <property type="match status" value="1"/>
</dbReference>
<proteinExistence type="inferred from homology"/>
<feature type="domain" description="Cystatin" evidence="6">
    <location>
        <begin position="1"/>
        <end position="97"/>
    </location>
</feature>
<keyword evidence="4" id="KW-0646">Protease inhibitor</keyword>
<evidence type="ECO:0000259" key="6">
    <source>
        <dbReference type="SMART" id="SM00043"/>
    </source>
</evidence>
<keyword evidence="8" id="KW-1185">Reference proteome</keyword>
<dbReference type="InterPro" id="IPR046350">
    <property type="entry name" value="Cystatin_sf"/>
</dbReference>
<dbReference type="FunFam" id="3.10.450.10:FF:000001">
    <property type="entry name" value="Cystatin-A"/>
    <property type="match status" value="1"/>
</dbReference>
<protein>
    <recommendedName>
        <fullName evidence="6">Cystatin domain-containing protein</fullName>
    </recommendedName>
</protein>
<dbReference type="CDD" id="cd00042">
    <property type="entry name" value="CY"/>
    <property type="match status" value="1"/>
</dbReference>
<dbReference type="PANTHER" id="PTHR11414">
    <property type="entry name" value="CYSTATIN FAMILY MEMBER"/>
    <property type="match status" value="1"/>
</dbReference>
<evidence type="ECO:0000256" key="5">
    <source>
        <dbReference type="ARBA" id="ARBA00022704"/>
    </source>
</evidence>
<evidence type="ECO:0000256" key="3">
    <source>
        <dbReference type="ARBA" id="ARBA00022490"/>
    </source>
</evidence>
<sequence length="97" mass="10709">MMCGGTTDAKDATAEIQAICEQIREDLEGKAGKKFSSYKAKQYKSQVVAGTNFFVKIEVDPDEHIHARIFRPLPGGGDVQLHSFQAGKKADEEIAYF</sequence>
<gene>
    <name evidence="7" type="ORF">V1264_016055</name>
</gene>
<dbReference type="Gene3D" id="3.10.450.10">
    <property type="match status" value="1"/>
</dbReference>
<comment type="similarity">
    <text evidence="2">Belongs to the cystatin family.</text>
</comment>
<evidence type="ECO:0000313" key="8">
    <source>
        <dbReference type="Proteomes" id="UP001374579"/>
    </source>
</evidence>
<evidence type="ECO:0000256" key="1">
    <source>
        <dbReference type="ARBA" id="ARBA00004496"/>
    </source>
</evidence>
<dbReference type="InterPro" id="IPR001713">
    <property type="entry name" value="Prot_inh_stefin"/>
</dbReference>